<evidence type="ECO:0000256" key="1">
    <source>
        <dbReference type="SAM" id="MobiDB-lite"/>
    </source>
</evidence>
<feature type="compositionally biased region" description="Basic and acidic residues" evidence="1">
    <location>
        <begin position="173"/>
        <end position="188"/>
    </location>
</feature>
<feature type="region of interest" description="Disordered" evidence="1">
    <location>
        <begin position="126"/>
        <end position="214"/>
    </location>
</feature>
<evidence type="ECO:0000313" key="2">
    <source>
        <dbReference type="EMBL" id="KAB7752042.1"/>
    </source>
</evidence>
<dbReference type="GeneID" id="74304300"/>
<organism evidence="2 3">
    <name type="scientific">Mycolicibacterium phlei DSM 43239 = CCUG 21000</name>
    <dbReference type="NCBI Taxonomy" id="1226750"/>
    <lineage>
        <taxon>Bacteria</taxon>
        <taxon>Bacillati</taxon>
        <taxon>Actinomycetota</taxon>
        <taxon>Actinomycetes</taxon>
        <taxon>Mycobacteriales</taxon>
        <taxon>Mycobacteriaceae</taxon>
        <taxon>Mycolicibacterium</taxon>
    </lineage>
</organism>
<feature type="compositionally biased region" description="Low complexity" evidence="1">
    <location>
        <begin position="137"/>
        <end position="172"/>
    </location>
</feature>
<accession>A0A5N5UR24</accession>
<dbReference type="RefSeq" id="WP_061492396.1">
    <property type="nucleotide sequence ID" value="NZ_ANBO01000044.1"/>
</dbReference>
<protein>
    <recommendedName>
        <fullName evidence="4">PE domain-containing protein</fullName>
    </recommendedName>
</protein>
<dbReference type="AlphaFoldDB" id="A0A5N5UR24"/>
<dbReference type="Proteomes" id="UP000325690">
    <property type="component" value="Unassembled WGS sequence"/>
</dbReference>
<proteinExistence type="predicted"/>
<evidence type="ECO:0000313" key="3">
    <source>
        <dbReference type="Proteomes" id="UP000325690"/>
    </source>
</evidence>
<name>A0A5N5UR24_MYCPH</name>
<keyword evidence="3" id="KW-1185">Reference proteome</keyword>
<gene>
    <name evidence="2" type="ORF">MPHL21000_22975</name>
</gene>
<dbReference type="EMBL" id="ANBP01000053">
    <property type="protein sequence ID" value="KAB7752042.1"/>
    <property type="molecule type" value="Genomic_DNA"/>
</dbReference>
<sequence>MSTLRKPEGIFWNAAPVELPEMPTISPGPDAMSATIAAVLPTLAAEMTTNVTTLAAKENLFSGKVVAAEAAYQNSESSGSQAVGQVVGMLGQIGQQAGQMGQLAGAPAGALGGQAGTFGSLMQQAMQAAQSGGGQTPAGAGAPAPAAAPGQPRADAPAGVPEPDAQEDAQQQEAREDRERAPLHRADESTGPVPVTPPEPRQQGGEGGEVTRNL</sequence>
<evidence type="ECO:0008006" key="4">
    <source>
        <dbReference type="Google" id="ProtNLM"/>
    </source>
</evidence>
<reference evidence="2 3" key="1">
    <citation type="submission" date="2012-10" db="EMBL/GenBank/DDBJ databases">
        <title>The draft sequence of the Mycobacterium pheli genome.</title>
        <authorList>
            <person name="Pettersson B.M.F."/>
            <person name="Das S."/>
            <person name="Dasgupta S."/>
            <person name="Bhattacharya A."/>
            <person name="Kirsebom L.A."/>
        </authorList>
    </citation>
    <scope>NUCLEOTIDE SEQUENCE [LARGE SCALE GENOMIC DNA]</scope>
    <source>
        <strain evidence="2 3">CCUG 21000</strain>
    </source>
</reference>
<comment type="caution">
    <text evidence="2">The sequence shown here is derived from an EMBL/GenBank/DDBJ whole genome shotgun (WGS) entry which is preliminary data.</text>
</comment>